<dbReference type="RefSeq" id="WP_254022443.1">
    <property type="nucleotide sequence ID" value="NZ_CAKXZT010000183.1"/>
</dbReference>
<accession>A0ABN8KGI9</accession>
<reference evidence="1 2" key="1">
    <citation type="submission" date="2022-03" db="EMBL/GenBank/DDBJ databases">
        <authorList>
            <person name="Brunel B."/>
        </authorList>
    </citation>
    <scope>NUCLEOTIDE SEQUENCE [LARGE SCALE GENOMIC DNA]</scope>
    <source>
        <strain evidence="1">STM5069sample</strain>
    </source>
</reference>
<keyword evidence="2" id="KW-1185">Reference proteome</keyword>
<organism evidence="1 2">
    <name type="scientific">Mesorhizobium escarrei</name>
    <dbReference type="NCBI Taxonomy" id="666018"/>
    <lineage>
        <taxon>Bacteria</taxon>
        <taxon>Pseudomonadati</taxon>
        <taxon>Pseudomonadota</taxon>
        <taxon>Alphaproteobacteria</taxon>
        <taxon>Hyphomicrobiales</taxon>
        <taxon>Phyllobacteriaceae</taxon>
        <taxon>Mesorhizobium</taxon>
    </lineage>
</organism>
<comment type="caution">
    <text evidence="1">The sequence shown here is derived from an EMBL/GenBank/DDBJ whole genome shotgun (WGS) entry which is preliminary data.</text>
</comment>
<evidence type="ECO:0000313" key="1">
    <source>
        <dbReference type="EMBL" id="CAH2409367.1"/>
    </source>
</evidence>
<dbReference type="Proteomes" id="UP001153050">
    <property type="component" value="Unassembled WGS sequence"/>
</dbReference>
<name>A0ABN8KGI9_9HYPH</name>
<gene>
    <name evidence="1" type="ORF">MES5069_830014</name>
</gene>
<protein>
    <submittedName>
        <fullName evidence="1">Uncharacterized protein</fullName>
    </submittedName>
</protein>
<sequence>MSYDSSRQAGKIEVYEKRGAWVPEGLTAREIIEGAKVLEQDFEVPPYVSRAMVSAVLQRLILGEIL</sequence>
<proteinExistence type="predicted"/>
<evidence type="ECO:0000313" key="2">
    <source>
        <dbReference type="Proteomes" id="UP001153050"/>
    </source>
</evidence>
<dbReference type="EMBL" id="CAKXZT010000183">
    <property type="protein sequence ID" value="CAH2409367.1"/>
    <property type="molecule type" value="Genomic_DNA"/>
</dbReference>